<sequence length="139" mass="15069">MESPWKKGTTMAITAQQLVAQAKSEISNLSVEEVARELEGDSVTLVDIREPDEVRRDGSIPGAVAAPRGMLEFWADPASPYHRPEFDPSGRTILYCASSGRSALAVQALQSLGYTDIAHLEGGVKAWKEQGRPVTYQAP</sequence>
<dbReference type="InterPro" id="IPR036873">
    <property type="entry name" value="Rhodanese-like_dom_sf"/>
</dbReference>
<evidence type="ECO:0000259" key="1">
    <source>
        <dbReference type="PROSITE" id="PS50206"/>
    </source>
</evidence>
<evidence type="ECO:0000313" key="2">
    <source>
        <dbReference type="EMBL" id="NYF59771.1"/>
    </source>
</evidence>
<dbReference type="Gene3D" id="3.40.250.10">
    <property type="entry name" value="Rhodanese-like domain"/>
    <property type="match status" value="1"/>
</dbReference>
<dbReference type="SMART" id="SM00450">
    <property type="entry name" value="RHOD"/>
    <property type="match status" value="1"/>
</dbReference>
<keyword evidence="3" id="KW-1185">Reference proteome</keyword>
<comment type="caution">
    <text evidence="2">The sequence shown here is derived from an EMBL/GenBank/DDBJ whole genome shotgun (WGS) entry which is preliminary data.</text>
</comment>
<feature type="domain" description="Rhodanese" evidence="1">
    <location>
        <begin position="39"/>
        <end position="136"/>
    </location>
</feature>
<dbReference type="PANTHER" id="PTHR44086:SF13">
    <property type="entry name" value="THIOSULFATE SULFURTRANSFERASE PSPE"/>
    <property type="match status" value="1"/>
</dbReference>
<accession>A0ABX2RXE3</accession>
<dbReference type="CDD" id="cd01447">
    <property type="entry name" value="Polysulfide_ST"/>
    <property type="match status" value="1"/>
</dbReference>
<dbReference type="EMBL" id="JACCCQ010000001">
    <property type="protein sequence ID" value="NYF59771.1"/>
    <property type="molecule type" value="Genomic_DNA"/>
</dbReference>
<protein>
    <submittedName>
        <fullName evidence="2">Rhodanese-related sulfurtransferase</fullName>
    </submittedName>
</protein>
<dbReference type="Proteomes" id="UP000631553">
    <property type="component" value="Unassembled WGS sequence"/>
</dbReference>
<dbReference type="PANTHER" id="PTHR44086">
    <property type="entry name" value="THIOSULFATE SULFURTRANSFERASE RDL2, MITOCHONDRIAL-RELATED"/>
    <property type="match status" value="1"/>
</dbReference>
<name>A0ABX2RXE3_9ACTN</name>
<dbReference type="SUPFAM" id="SSF52821">
    <property type="entry name" value="Rhodanese/Cell cycle control phosphatase"/>
    <property type="match status" value="1"/>
</dbReference>
<evidence type="ECO:0000313" key="3">
    <source>
        <dbReference type="Proteomes" id="UP000631553"/>
    </source>
</evidence>
<dbReference type="Pfam" id="PF00581">
    <property type="entry name" value="Rhodanese"/>
    <property type="match status" value="1"/>
</dbReference>
<reference evidence="2 3" key="1">
    <citation type="submission" date="2020-07" db="EMBL/GenBank/DDBJ databases">
        <title>Sequencing the genomes of 1000 actinobacteria strains.</title>
        <authorList>
            <person name="Klenk H.-P."/>
        </authorList>
    </citation>
    <scope>NUCLEOTIDE SEQUENCE [LARGE SCALE GENOMIC DNA]</scope>
    <source>
        <strain evidence="2 3">DSM 43814</strain>
    </source>
</reference>
<dbReference type="RefSeq" id="WP_210778467.1">
    <property type="nucleotide sequence ID" value="NZ_JACCCQ010000001.1"/>
</dbReference>
<dbReference type="PROSITE" id="PS50206">
    <property type="entry name" value="RHODANESE_3"/>
    <property type="match status" value="1"/>
</dbReference>
<gene>
    <name evidence="2" type="ORF">HDA35_005602</name>
</gene>
<dbReference type="InterPro" id="IPR001763">
    <property type="entry name" value="Rhodanese-like_dom"/>
</dbReference>
<organism evidence="2 3">
    <name type="scientific">Micromonospora purpureochromogenes</name>
    <dbReference type="NCBI Taxonomy" id="47872"/>
    <lineage>
        <taxon>Bacteria</taxon>
        <taxon>Bacillati</taxon>
        <taxon>Actinomycetota</taxon>
        <taxon>Actinomycetes</taxon>
        <taxon>Micromonosporales</taxon>
        <taxon>Micromonosporaceae</taxon>
        <taxon>Micromonospora</taxon>
    </lineage>
</organism>
<proteinExistence type="predicted"/>